<keyword evidence="1" id="KW-0677">Repeat</keyword>
<feature type="domain" description="SIS" evidence="2">
    <location>
        <begin position="29"/>
        <end position="174"/>
    </location>
</feature>
<evidence type="ECO:0000313" key="3">
    <source>
        <dbReference type="EMBL" id="MFB5192343.1"/>
    </source>
</evidence>
<accession>A0ABV5AJ98</accession>
<dbReference type="InterPro" id="IPR035490">
    <property type="entry name" value="GlmS/FrlB_SIS"/>
</dbReference>
<dbReference type="Proteomes" id="UP001579974">
    <property type="component" value="Unassembled WGS sequence"/>
</dbReference>
<evidence type="ECO:0000256" key="1">
    <source>
        <dbReference type="ARBA" id="ARBA00022737"/>
    </source>
</evidence>
<dbReference type="Pfam" id="PF01380">
    <property type="entry name" value="SIS"/>
    <property type="match status" value="1"/>
</dbReference>
<gene>
    <name evidence="3" type="ORF">KKP3000_001541</name>
</gene>
<dbReference type="CDD" id="cd05008">
    <property type="entry name" value="SIS_GlmS_GlmD_1"/>
    <property type="match status" value="1"/>
</dbReference>
<name>A0ABV5AJ98_9BACL</name>
<evidence type="ECO:0000313" key="4">
    <source>
        <dbReference type="Proteomes" id="UP001579974"/>
    </source>
</evidence>
<dbReference type="CDD" id="cd05009">
    <property type="entry name" value="SIS_GlmS_GlmD_2"/>
    <property type="match status" value="1"/>
</dbReference>
<dbReference type="EMBL" id="JBDXSU010000020">
    <property type="protein sequence ID" value="MFB5192343.1"/>
    <property type="molecule type" value="Genomic_DNA"/>
</dbReference>
<comment type="caution">
    <text evidence="3">The sequence shown here is derived from an EMBL/GenBank/DDBJ whole genome shotgun (WGS) entry which is preliminary data.</text>
</comment>
<proteinExistence type="predicted"/>
<dbReference type="PANTHER" id="PTHR10937:SF4">
    <property type="entry name" value="GLUCOSAMINE-6-PHOSPHATE DEAMINASE"/>
    <property type="match status" value="1"/>
</dbReference>
<dbReference type="PROSITE" id="PS51464">
    <property type="entry name" value="SIS"/>
    <property type="match status" value="2"/>
</dbReference>
<dbReference type="Gene3D" id="3.40.50.10490">
    <property type="entry name" value="Glucose-6-phosphate isomerase like protein, domain 1"/>
    <property type="match status" value="2"/>
</dbReference>
<dbReference type="InterPro" id="IPR046348">
    <property type="entry name" value="SIS_dom_sf"/>
</dbReference>
<protein>
    <submittedName>
        <fullName evidence="3">SIS domain-containing protein</fullName>
    </submittedName>
</protein>
<dbReference type="InterPro" id="IPR001347">
    <property type="entry name" value="SIS_dom"/>
</dbReference>
<dbReference type="SUPFAM" id="SSF53697">
    <property type="entry name" value="SIS domain"/>
    <property type="match status" value="1"/>
</dbReference>
<dbReference type="InterPro" id="IPR035466">
    <property type="entry name" value="GlmS/AgaS_SIS"/>
</dbReference>
<organism evidence="3 4">
    <name type="scientific">Alicyclobacillus fastidiosus</name>
    <dbReference type="NCBI Taxonomy" id="392011"/>
    <lineage>
        <taxon>Bacteria</taxon>
        <taxon>Bacillati</taxon>
        <taxon>Bacillota</taxon>
        <taxon>Bacilli</taxon>
        <taxon>Bacillales</taxon>
        <taxon>Alicyclobacillaceae</taxon>
        <taxon>Alicyclobacillus</taxon>
    </lineage>
</organism>
<reference evidence="3 4" key="1">
    <citation type="journal article" date="2024" name="Int. J. Mol. Sci.">
        <title>Exploration of Alicyclobacillus spp. Genome in Search of Antibiotic Resistance.</title>
        <authorList>
            <person name="Bucka-Kolendo J."/>
            <person name="Kiousi D.E."/>
            <person name="Dekowska A."/>
            <person name="Mikolajczuk-Szczyrba A."/>
            <person name="Karadedos D.M."/>
            <person name="Michael P."/>
            <person name="Galanis A."/>
            <person name="Sokolowska B."/>
        </authorList>
    </citation>
    <scope>NUCLEOTIDE SEQUENCE [LARGE SCALE GENOMIC DNA]</scope>
    <source>
        <strain evidence="3 4">KKP 3000</strain>
    </source>
</reference>
<evidence type="ECO:0000259" key="2">
    <source>
        <dbReference type="PROSITE" id="PS51464"/>
    </source>
</evidence>
<feature type="domain" description="SIS" evidence="2">
    <location>
        <begin position="195"/>
        <end position="337"/>
    </location>
</feature>
<keyword evidence="4" id="KW-1185">Reference proteome</keyword>
<dbReference type="PANTHER" id="PTHR10937">
    <property type="entry name" value="GLUCOSAMINE--FRUCTOSE-6-PHOSPHATE AMINOTRANSFERASE, ISOMERIZING"/>
    <property type="match status" value="1"/>
</dbReference>
<sequence>MSSTYQELKQQYTALDKSIKYMDQTFPTIQSFIKNSNPEKIVFLGCGSSFNIAESLAMTTQMNLGVPAVAIPAGDLLLHMDRYQGFFANSLVVTISRSGSTSEMVIAVTELRARKNISVLSLVCTEKSDLSSISDVTIEMPWAFDASVCQTRTVSCLYMAGVLLIAKLAGNEELELDLRKVVKYGPRFMEKYESVCKNLSSKDWNSVVVLGDAEVAGIAGEGALAYKEICQLPSNYYHLLDSRHGPFVMIRENSFVIVIMSDQDNKYEVDLVNDLVKKGATVLCVSDLQQSNVHEAVTQVIFGERLHHAARGIPFILIAQLTAYYKAVANGVDPDNPDGLSAWIEL</sequence>
<dbReference type="RefSeq" id="WP_275474073.1">
    <property type="nucleotide sequence ID" value="NZ_CP162940.1"/>
</dbReference>